<proteinExistence type="predicted"/>
<gene>
    <name evidence="1" type="ORF">MERR_LOCUS36065</name>
</gene>
<accession>A0A6D2K9L1</accession>
<protein>
    <recommendedName>
        <fullName evidence="3">F-box domain-containing protein</fullName>
    </recommendedName>
</protein>
<comment type="caution">
    <text evidence="1">The sequence shown here is derived from an EMBL/GenBank/DDBJ whole genome shotgun (WGS) entry which is preliminary data.</text>
</comment>
<evidence type="ECO:0000313" key="1">
    <source>
        <dbReference type="EMBL" id="CAA7048830.1"/>
    </source>
</evidence>
<evidence type="ECO:0000313" key="2">
    <source>
        <dbReference type="Proteomes" id="UP000467841"/>
    </source>
</evidence>
<dbReference type="AlphaFoldDB" id="A0A6D2K9L1"/>
<keyword evidence="2" id="KW-1185">Reference proteome</keyword>
<reference evidence="1" key="1">
    <citation type="submission" date="2020-01" db="EMBL/GenBank/DDBJ databases">
        <authorList>
            <person name="Mishra B."/>
        </authorList>
    </citation>
    <scope>NUCLEOTIDE SEQUENCE [LARGE SCALE GENOMIC DNA]</scope>
</reference>
<name>A0A6D2K9L1_9BRAS</name>
<sequence>MKFSPESLICRLLLLRVSSRTSISLMIRLLKCANEAVSKLQLSSSSPSAKMAQQPVTKEHTLSVPDWSLLPQELLQIISLKLGFQNICRNINLDTALRQLFH</sequence>
<organism evidence="1 2">
    <name type="scientific">Microthlaspi erraticum</name>
    <dbReference type="NCBI Taxonomy" id="1685480"/>
    <lineage>
        <taxon>Eukaryota</taxon>
        <taxon>Viridiplantae</taxon>
        <taxon>Streptophyta</taxon>
        <taxon>Embryophyta</taxon>
        <taxon>Tracheophyta</taxon>
        <taxon>Spermatophyta</taxon>
        <taxon>Magnoliopsida</taxon>
        <taxon>eudicotyledons</taxon>
        <taxon>Gunneridae</taxon>
        <taxon>Pentapetalae</taxon>
        <taxon>rosids</taxon>
        <taxon>malvids</taxon>
        <taxon>Brassicales</taxon>
        <taxon>Brassicaceae</taxon>
        <taxon>Coluteocarpeae</taxon>
        <taxon>Microthlaspi</taxon>
    </lineage>
</organism>
<dbReference type="EMBL" id="CACVBM020001396">
    <property type="protein sequence ID" value="CAA7048830.1"/>
    <property type="molecule type" value="Genomic_DNA"/>
</dbReference>
<dbReference type="Proteomes" id="UP000467841">
    <property type="component" value="Unassembled WGS sequence"/>
</dbReference>
<evidence type="ECO:0008006" key="3">
    <source>
        <dbReference type="Google" id="ProtNLM"/>
    </source>
</evidence>